<dbReference type="GO" id="GO:0070273">
    <property type="term" value="F:phosphatidylinositol-4-phosphate binding"/>
    <property type="evidence" value="ECO:0007669"/>
    <property type="project" value="InterPro"/>
</dbReference>
<dbReference type="EMBL" id="MASW01000002">
    <property type="protein sequence ID" value="PXY27498.1"/>
    <property type="molecule type" value="Genomic_DNA"/>
</dbReference>
<gene>
    <name evidence="5" type="ORF">BAY60_13865</name>
</gene>
<keyword evidence="2" id="KW-0333">Golgi apparatus</keyword>
<dbReference type="PANTHER" id="PTHR12704:SF2">
    <property type="entry name" value="GOLGI PHOSPHOPROTEIN 3 HOMOLOG SAURON"/>
    <property type="match status" value="1"/>
</dbReference>
<dbReference type="InterPro" id="IPR008628">
    <property type="entry name" value="GPP34-like"/>
</dbReference>
<dbReference type="GO" id="GO:0012505">
    <property type="term" value="C:endomembrane system"/>
    <property type="evidence" value="ECO:0007669"/>
    <property type="project" value="UniProtKB-ARBA"/>
</dbReference>
<sequence length="224" mass="23768">MLIAEDLLLLVFDNEEGKPVGGVSNLEYSLAGALLIELAIRGRVDVTTEADEGKPGRLVVRDATPTGEPALDDALGKLSTVEGKKPKDAIGPLSGNELSKRLLGGLAERGILRQEKGKVLGLFPVTRWPAEDSQHEEATRADLRRVLVEGQEPGERTGALIALLAGMGVVTDVVTSDDPRMVERRAKEIAEGNWAGQAMRKAVEEITAAVMVAVFVPTIVAGTS</sequence>
<dbReference type="Proteomes" id="UP000249915">
    <property type="component" value="Unassembled WGS sequence"/>
</dbReference>
<dbReference type="InterPro" id="IPR038261">
    <property type="entry name" value="GPP34-like_sf"/>
</dbReference>
<dbReference type="Pfam" id="PF05719">
    <property type="entry name" value="GPP34"/>
    <property type="match status" value="1"/>
</dbReference>
<keyword evidence="4" id="KW-0472">Membrane</keyword>
<evidence type="ECO:0000256" key="4">
    <source>
        <dbReference type="ARBA" id="ARBA00023136"/>
    </source>
</evidence>
<protein>
    <recommendedName>
        <fullName evidence="7">Golgi phosphoprotein 3 GPP34</fullName>
    </recommendedName>
</protein>
<dbReference type="GO" id="GO:0043001">
    <property type="term" value="P:Golgi to plasma membrane protein transport"/>
    <property type="evidence" value="ECO:0007669"/>
    <property type="project" value="TreeGrafter"/>
</dbReference>
<dbReference type="OrthoDB" id="4962633at2"/>
<dbReference type="RefSeq" id="WP_112281502.1">
    <property type="nucleotide sequence ID" value="NZ_MASW01000002.1"/>
</dbReference>
<accession>A0A2V4B280</accession>
<evidence type="ECO:0000313" key="6">
    <source>
        <dbReference type="Proteomes" id="UP000249915"/>
    </source>
</evidence>
<dbReference type="AlphaFoldDB" id="A0A2V4B280"/>
<dbReference type="GO" id="GO:0007030">
    <property type="term" value="P:Golgi organization"/>
    <property type="evidence" value="ECO:0007669"/>
    <property type="project" value="TreeGrafter"/>
</dbReference>
<evidence type="ECO:0000256" key="2">
    <source>
        <dbReference type="ARBA" id="ARBA00023034"/>
    </source>
</evidence>
<dbReference type="GO" id="GO:0006890">
    <property type="term" value="P:retrograde vesicle-mediated transport, Golgi to endoplasmic reticulum"/>
    <property type="evidence" value="ECO:0007669"/>
    <property type="project" value="TreeGrafter"/>
</dbReference>
<keyword evidence="3" id="KW-0446">Lipid-binding</keyword>
<evidence type="ECO:0008006" key="7">
    <source>
        <dbReference type="Google" id="ProtNLM"/>
    </source>
</evidence>
<name>A0A2V4B280_9PSEU</name>
<dbReference type="PANTHER" id="PTHR12704">
    <property type="entry name" value="TRANS-GOLGI PROTEIN GMX33"/>
    <property type="match status" value="1"/>
</dbReference>
<dbReference type="GO" id="GO:0005829">
    <property type="term" value="C:cytosol"/>
    <property type="evidence" value="ECO:0007669"/>
    <property type="project" value="TreeGrafter"/>
</dbReference>
<evidence type="ECO:0000256" key="1">
    <source>
        <dbReference type="ARBA" id="ARBA00004255"/>
    </source>
</evidence>
<evidence type="ECO:0000256" key="3">
    <source>
        <dbReference type="ARBA" id="ARBA00023121"/>
    </source>
</evidence>
<comment type="subcellular location">
    <subcellularLocation>
        <location evidence="1">Golgi apparatus membrane</location>
        <topology evidence="1">Peripheral membrane protein</topology>
        <orientation evidence="1">Cytoplasmic side</orientation>
    </subcellularLocation>
</comment>
<evidence type="ECO:0000313" key="5">
    <source>
        <dbReference type="EMBL" id="PXY27498.1"/>
    </source>
</evidence>
<dbReference type="GO" id="GO:0048194">
    <property type="term" value="P:Golgi vesicle budding"/>
    <property type="evidence" value="ECO:0007669"/>
    <property type="project" value="TreeGrafter"/>
</dbReference>
<organism evidence="5 6">
    <name type="scientific">Prauserella muralis</name>
    <dbReference type="NCBI Taxonomy" id="588067"/>
    <lineage>
        <taxon>Bacteria</taxon>
        <taxon>Bacillati</taxon>
        <taxon>Actinomycetota</taxon>
        <taxon>Actinomycetes</taxon>
        <taxon>Pseudonocardiales</taxon>
        <taxon>Pseudonocardiaceae</taxon>
        <taxon>Prauserella</taxon>
    </lineage>
</organism>
<proteinExistence type="predicted"/>
<dbReference type="Gene3D" id="1.10.3630.10">
    <property type="entry name" value="yeast vps74-n-term truncation variant domain like"/>
    <property type="match status" value="1"/>
</dbReference>
<reference evidence="5 6" key="1">
    <citation type="submission" date="2016-07" db="EMBL/GenBank/DDBJ databases">
        <title>Draft genome sequence of Prauserella muralis DSM 45305, isolated from a mould-covered wall in an indoor environment.</title>
        <authorList>
            <person name="Ruckert C."/>
            <person name="Albersmeier A."/>
            <person name="Jiang C.-L."/>
            <person name="Jiang Y."/>
            <person name="Kalinowski J."/>
            <person name="Schneider O."/>
            <person name="Winkler A."/>
            <person name="Zotchev S.B."/>
        </authorList>
    </citation>
    <scope>NUCLEOTIDE SEQUENCE [LARGE SCALE GENOMIC DNA]</scope>
    <source>
        <strain evidence="5 6">DSM 45305</strain>
    </source>
</reference>
<keyword evidence="6" id="KW-1185">Reference proteome</keyword>
<comment type="caution">
    <text evidence="5">The sequence shown here is derived from an EMBL/GenBank/DDBJ whole genome shotgun (WGS) entry which is preliminary data.</text>
</comment>